<dbReference type="Proteomes" id="UP000296468">
    <property type="component" value="Chromosome"/>
</dbReference>
<dbReference type="SUPFAM" id="SSF52418">
    <property type="entry name" value="Nucleoside phosphorylase/phosphoribosyltransferase catalytic domain"/>
    <property type="match status" value="1"/>
</dbReference>
<evidence type="ECO:0000313" key="15">
    <source>
        <dbReference type="Proteomes" id="UP000296468"/>
    </source>
</evidence>
<dbReference type="Pfam" id="PF00591">
    <property type="entry name" value="Glycos_transf_3"/>
    <property type="match status" value="1"/>
</dbReference>
<evidence type="ECO:0000256" key="3">
    <source>
        <dbReference type="ARBA" id="ARBA00022676"/>
    </source>
</evidence>
<evidence type="ECO:0000256" key="1">
    <source>
        <dbReference type="ARBA" id="ARBA00004907"/>
    </source>
</evidence>
<reference evidence="13 15" key="2">
    <citation type="journal article" date="2019" name="Front. Microbiol.">
        <title>In silico and Genetic Analyses of Cyclic Lipopeptide Synthetic Gene Clusters in Pseudomonas sp. 11K1.</title>
        <authorList>
            <person name="Zhao H."/>
            <person name="Liu Y.P."/>
            <person name="Zhang L.Q."/>
        </authorList>
    </citation>
    <scope>NUCLEOTIDE SEQUENCE [LARGE SCALE GENOMIC DNA]</scope>
    <source>
        <strain evidence="13 15">11K1</strain>
    </source>
</reference>
<organism evidence="13 15">
    <name type="scientific">Pseudomonas viciae</name>
    <dbReference type="NCBI Taxonomy" id="2505979"/>
    <lineage>
        <taxon>Bacteria</taxon>
        <taxon>Pseudomonadati</taxon>
        <taxon>Pseudomonadota</taxon>
        <taxon>Gammaproteobacteria</taxon>
        <taxon>Pseudomonadales</taxon>
        <taxon>Pseudomonadaceae</taxon>
        <taxon>Pseudomonas</taxon>
    </lineage>
</organism>
<dbReference type="InterPro" id="IPR000312">
    <property type="entry name" value="Glycosyl_Trfase_fam3"/>
</dbReference>
<dbReference type="SUPFAM" id="SSF47648">
    <property type="entry name" value="Nucleoside phosphorylase/phosphoribosyltransferase N-terminal domain"/>
    <property type="match status" value="1"/>
</dbReference>
<dbReference type="Gene3D" id="1.20.970.10">
    <property type="entry name" value="Transferase, Pyrimidine Nucleoside Phosphorylase, Chain C"/>
    <property type="match status" value="1"/>
</dbReference>
<reference evidence="13" key="3">
    <citation type="submission" date="2019-01" db="EMBL/GenBank/DDBJ databases">
        <authorList>
            <person name="Zhang L."/>
        </authorList>
    </citation>
    <scope>NUCLEOTIDE SEQUENCE</scope>
    <source>
        <strain evidence="13">11K1</strain>
    </source>
</reference>
<reference evidence="14" key="4">
    <citation type="submission" date="2023-04" db="EMBL/GenBank/DDBJ databases">
        <authorList>
            <person name="Charles T.C."/>
            <person name="Cheng J."/>
            <person name="Lynch M."/>
            <person name="Van Dyk A."/>
        </authorList>
    </citation>
    <scope>NUCLEOTIDE SEQUENCE</scope>
    <source>
        <strain evidence="14">YsS1</strain>
    </source>
</reference>
<evidence type="ECO:0000256" key="5">
    <source>
        <dbReference type="ARBA" id="ARBA00022822"/>
    </source>
</evidence>
<sequence length="343" mass="36263">MPQNVRGVVARYSQGEPVEAHQLQSAFRALMQGQLPDSLIAALLVALQVKGLEAQAIECVARVVREFLIPVRHSVAGPLVDLCGTGGDARATFNVSTTASFVVAAAGVRVAKHGNRSVSSTCGSADVLEALGLDLQLTPAQIATCLERVGIGFMFSPAHRPALPGLTRVRSELAIRTIFNVIGPLTNPAAASRQLLGVFSAELVPIMAQVLRALGSERALVVHGEDGLDEISLSGSTLVAELWDGDIRQYHLHPSDFGMKVCDLASLQVSNIDQARALCLEVLAGREGAPRDIVLLNSAAALYLGDRVESIAQGLELATGILDSGKAMQTYESLLSFTRGLRN</sequence>
<dbReference type="Proteomes" id="UP001227386">
    <property type="component" value="Chromosome"/>
</dbReference>
<comment type="caution">
    <text evidence="10">Lacks conserved residue(s) required for the propagation of feature annotation.</text>
</comment>
<evidence type="ECO:0000313" key="14">
    <source>
        <dbReference type="EMBL" id="WGO91352.1"/>
    </source>
</evidence>
<dbReference type="GO" id="GO:0000287">
    <property type="term" value="F:magnesium ion binding"/>
    <property type="evidence" value="ECO:0007669"/>
    <property type="project" value="UniProtKB-UniRule"/>
</dbReference>
<dbReference type="PANTHER" id="PTHR43285:SF2">
    <property type="entry name" value="ANTHRANILATE PHOSPHORIBOSYLTRANSFERASE"/>
    <property type="match status" value="1"/>
</dbReference>
<dbReference type="KEGG" id="pvk:EPZ47_17310"/>
<feature type="binding site" evidence="10">
    <location>
        <position position="84"/>
    </location>
    <ligand>
        <name>anthranilate</name>
        <dbReference type="ChEBI" id="CHEBI:16567"/>
        <label>1</label>
    </ligand>
</feature>
<dbReference type="RefSeq" id="WP_135845920.1">
    <property type="nucleotide sequence ID" value="NZ_CP035088.1"/>
</dbReference>
<evidence type="ECO:0000313" key="13">
    <source>
        <dbReference type="EMBL" id="QBZ90396.1"/>
    </source>
</evidence>
<feature type="binding site" evidence="10">
    <location>
        <position position="92"/>
    </location>
    <ligand>
        <name>5-phospho-alpha-D-ribose 1-diphosphate</name>
        <dbReference type="ChEBI" id="CHEBI:58017"/>
    </ligand>
</feature>
<keyword evidence="4 10" id="KW-0808">Transferase</keyword>
<evidence type="ECO:0000256" key="8">
    <source>
        <dbReference type="ARBA" id="ARBA00052328"/>
    </source>
</evidence>
<dbReference type="Pfam" id="PF02885">
    <property type="entry name" value="Glycos_trans_3N"/>
    <property type="match status" value="1"/>
</dbReference>
<feature type="binding site" evidence="10">
    <location>
        <position position="115"/>
    </location>
    <ligand>
        <name>anthranilate</name>
        <dbReference type="ChEBI" id="CHEBI:16567"/>
        <label>1</label>
    </ligand>
</feature>
<feature type="binding site" evidence="10">
    <location>
        <begin position="87"/>
        <end position="88"/>
    </location>
    <ligand>
        <name>5-phospho-alpha-D-ribose 1-diphosphate</name>
        <dbReference type="ChEBI" id="CHEBI:58017"/>
    </ligand>
</feature>
<comment type="catalytic activity">
    <reaction evidence="8 10">
        <text>N-(5-phospho-beta-D-ribosyl)anthranilate + diphosphate = 5-phospho-alpha-D-ribose 1-diphosphate + anthranilate</text>
        <dbReference type="Rhea" id="RHEA:11768"/>
        <dbReference type="ChEBI" id="CHEBI:16567"/>
        <dbReference type="ChEBI" id="CHEBI:18277"/>
        <dbReference type="ChEBI" id="CHEBI:33019"/>
        <dbReference type="ChEBI" id="CHEBI:58017"/>
        <dbReference type="EC" id="2.4.2.18"/>
    </reaction>
</comment>
<feature type="binding site" evidence="10">
    <location>
        <position position="230"/>
    </location>
    <ligand>
        <name>Mg(2+)</name>
        <dbReference type="ChEBI" id="CHEBI:18420"/>
        <label>2</label>
    </ligand>
</feature>
<comment type="function">
    <text evidence="10">Catalyzes the transfer of the phosphoribosyl group of 5-phosphorylribose-1-pyrophosphate (PRPP) to anthranilate to yield N-(5'-phosphoribosyl)-anthranilate (PRA).</text>
</comment>
<comment type="subunit">
    <text evidence="10">Homodimer.</text>
</comment>
<feature type="binding site" evidence="10">
    <location>
        <begin position="112"/>
        <end position="120"/>
    </location>
    <ligand>
        <name>5-phospho-alpha-D-ribose 1-diphosphate</name>
        <dbReference type="ChEBI" id="CHEBI:58017"/>
    </ligand>
</feature>
<feature type="binding site" evidence="10">
    <location>
        <begin position="94"/>
        <end position="97"/>
    </location>
    <ligand>
        <name>5-phospho-alpha-D-ribose 1-diphosphate</name>
        <dbReference type="ChEBI" id="CHEBI:58017"/>
    </ligand>
</feature>
<evidence type="ECO:0000256" key="6">
    <source>
        <dbReference type="ARBA" id="ARBA00022842"/>
    </source>
</evidence>
<feature type="binding site" evidence="10">
    <location>
        <position position="230"/>
    </location>
    <ligand>
        <name>Mg(2+)</name>
        <dbReference type="ChEBI" id="CHEBI:18420"/>
        <label>1</label>
    </ligand>
</feature>
<keyword evidence="10" id="KW-0479">Metal-binding</keyword>
<keyword evidence="16" id="KW-1185">Reference proteome</keyword>
<keyword evidence="2 10" id="KW-0028">Amino-acid biosynthesis</keyword>
<feature type="binding site" evidence="10">
    <location>
        <position position="96"/>
    </location>
    <ligand>
        <name>Mg(2+)</name>
        <dbReference type="ChEBI" id="CHEBI:18420"/>
        <label>1</label>
    </ligand>
</feature>
<evidence type="ECO:0000313" key="16">
    <source>
        <dbReference type="Proteomes" id="UP001227386"/>
    </source>
</evidence>
<dbReference type="EC" id="2.4.2.18" evidence="10"/>
<comment type="similarity">
    <text evidence="9">In the C-terminal section; belongs to the anthranilate phosphoribosyltransferase family.</text>
</comment>
<dbReference type="EMBL" id="CP123771">
    <property type="protein sequence ID" value="WGO91352.1"/>
    <property type="molecule type" value="Genomic_DNA"/>
</dbReference>
<accession>A0A4P7PI98</accession>
<keyword evidence="5 10" id="KW-0822">Tryptophan biosynthesis</keyword>
<evidence type="ECO:0000256" key="9">
    <source>
        <dbReference type="ARBA" id="ARBA00061188"/>
    </source>
</evidence>
<proteinExistence type="inferred from homology"/>
<feature type="binding site" evidence="10">
    <location>
        <position position="84"/>
    </location>
    <ligand>
        <name>5-phospho-alpha-D-ribose 1-diphosphate</name>
        <dbReference type="ChEBI" id="CHEBI:58017"/>
    </ligand>
</feature>
<feature type="domain" description="Glycosyl transferase family 3" evidence="11">
    <location>
        <begin position="78"/>
        <end position="328"/>
    </location>
</feature>
<name>A0A4P7PI98_9PSED</name>
<dbReference type="PANTHER" id="PTHR43285">
    <property type="entry name" value="ANTHRANILATE PHOSPHORIBOSYLTRANSFERASE"/>
    <property type="match status" value="1"/>
</dbReference>
<comment type="similarity">
    <text evidence="10">Belongs to the anthranilate phosphoribosyltransferase family.</text>
</comment>
<evidence type="ECO:0000259" key="11">
    <source>
        <dbReference type="Pfam" id="PF00591"/>
    </source>
</evidence>
<dbReference type="FunFam" id="3.40.1030.10:FF:000002">
    <property type="entry name" value="Anthranilate phosphoribosyltransferase"/>
    <property type="match status" value="1"/>
</dbReference>
<evidence type="ECO:0000256" key="7">
    <source>
        <dbReference type="ARBA" id="ARBA00023141"/>
    </source>
</evidence>
<dbReference type="HAMAP" id="MF_00211">
    <property type="entry name" value="TrpD"/>
    <property type="match status" value="1"/>
</dbReference>
<dbReference type="NCBIfam" id="TIGR01245">
    <property type="entry name" value="trpD"/>
    <property type="match status" value="1"/>
</dbReference>
<dbReference type="Gene3D" id="3.40.1030.10">
    <property type="entry name" value="Nucleoside phosphorylase/phosphoribosyltransferase catalytic domain"/>
    <property type="match status" value="1"/>
</dbReference>
<gene>
    <name evidence="10 13" type="primary">trpD</name>
    <name evidence="13" type="ORF">EPZ47_17310</name>
    <name evidence="14" type="ORF">QCD61_16670</name>
</gene>
<keyword evidence="6 10" id="KW-0460">Magnesium</keyword>
<feature type="domain" description="Glycosyl transferase family 3 N-terminal" evidence="12">
    <location>
        <begin position="12"/>
        <end position="67"/>
    </location>
</feature>
<dbReference type="GO" id="GO:0004048">
    <property type="term" value="F:anthranilate phosphoribosyltransferase activity"/>
    <property type="evidence" value="ECO:0007669"/>
    <property type="project" value="UniProtKB-UniRule"/>
</dbReference>
<feature type="binding site" evidence="10">
    <location>
        <position position="170"/>
    </location>
    <ligand>
        <name>anthranilate</name>
        <dbReference type="ChEBI" id="CHEBI:16567"/>
        <label>2</label>
    </ligand>
</feature>
<comment type="pathway">
    <text evidence="1 10">Amino-acid biosynthesis; L-tryptophan biosynthesis; L-tryptophan from chorismate: step 2/5.</text>
</comment>
<dbReference type="OrthoDB" id="9806430at2"/>
<dbReference type="InterPro" id="IPR035902">
    <property type="entry name" value="Nuc_phospho_transferase"/>
</dbReference>
<dbReference type="GO" id="GO:0000162">
    <property type="term" value="P:L-tryptophan biosynthetic process"/>
    <property type="evidence" value="ECO:0007669"/>
    <property type="project" value="UniProtKB-UniRule"/>
</dbReference>
<keyword evidence="3 10" id="KW-0328">Glycosyltransferase</keyword>
<protein>
    <recommendedName>
        <fullName evidence="10">Anthranilate phosphoribosyltransferase</fullName>
        <ecNumber evidence="10">2.4.2.18</ecNumber>
    </recommendedName>
</protein>
<dbReference type="EMBL" id="CP035088">
    <property type="protein sequence ID" value="QBZ90396.1"/>
    <property type="molecule type" value="Genomic_DNA"/>
</dbReference>
<dbReference type="InterPro" id="IPR005940">
    <property type="entry name" value="Anthranilate_Pribosyl_Tfrase"/>
</dbReference>
<evidence type="ECO:0000256" key="10">
    <source>
        <dbReference type="HAMAP-Rule" id="MF_00211"/>
    </source>
</evidence>
<evidence type="ECO:0000256" key="2">
    <source>
        <dbReference type="ARBA" id="ARBA00022605"/>
    </source>
</evidence>
<feature type="binding site" evidence="10">
    <location>
        <position position="124"/>
    </location>
    <ligand>
        <name>5-phospho-alpha-D-ribose 1-diphosphate</name>
        <dbReference type="ChEBI" id="CHEBI:58017"/>
    </ligand>
</feature>
<dbReference type="UniPathway" id="UPA00035">
    <property type="reaction ID" value="UER00041"/>
</dbReference>
<dbReference type="AlphaFoldDB" id="A0A4P7PI98"/>
<dbReference type="InterPro" id="IPR017459">
    <property type="entry name" value="Glycosyl_Trfase_fam3_N_dom"/>
</dbReference>
<reference evidence="14 16" key="1">
    <citation type="journal article" date="2012" name="Appl. Soil Ecol.">
        <title>Isolation and characterization of new plant growth-promoting bacterial endophytes.</title>
        <authorList>
            <person name="Rashid S."/>
            <person name="Charles T.C."/>
            <person name="Glick B.R."/>
        </authorList>
    </citation>
    <scope>NUCLEOTIDE SEQUENCE [LARGE SCALE GENOMIC DNA]</scope>
    <source>
        <strain evidence="14 16">YsS1</strain>
    </source>
</reference>
<dbReference type="InterPro" id="IPR036320">
    <property type="entry name" value="Glycosyl_Trfase_fam3_N_dom_sf"/>
</dbReference>
<dbReference type="GO" id="GO:0005829">
    <property type="term" value="C:cytosol"/>
    <property type="evidence" value="ECO:0007669"/>
    <property type="project" value="TreeGrafter"/>
</dbReference>
<keyword evidence="7 10" id="KW-0057">Aromatic amino acid biosynthesis</keyword>
<evidence type="ECO:0000256" key="4">
    <source>
        <dbReference type="ARBA" id="ARBA00022679"/>
    </source>
</evidence>
<feature type="binding site" evidence="10">
    <location>
        <position position="229"/>
    </location>
    <ligand>
        <name>Mg(2+)</name>
        <dbReference type="ChEBI" id="CHEBI:18420"/>
        <label>2</label>
    </ligand>
</feature>
<evidence type="ECO:0000259" key="12">
    <source>
        <dbReference type="Pfam" id="PF02885"/>
    </source>
</evidence>
<comment type="cofactor">
    <cofactor evidence="10">
        <name>Mg(2+)</name>
        <dbReference type="ChEBI" id="CHEBI:18420"/>
    </cofactor>
    <text evidence="10">Binds 2 magnesium ions per monomer.</text>
</comment>